<dbReference type="GO" id="GO:0016020">
    <property type="term" value="C:membrane"/>
    <property type="evidence" value="ECO:0007669"/>
    <property type="project" value="UniProtKB-SubCell"/>
</dbReference>
<dbReference type="InterPro" id="IPR000276">
    <property type="entry name" value="GPCR_Rhodpsn"/>
</dbReference>
<evidence type="ECO:0000256" key="9">
    <source>
        <dbReference type="SAM" id="Phobius"/>
    </source>
</evidence>
<evidence type="ECO:0000256" key="6">
    <source>
        <dbReference type="ARBA" id="ARBA00023170"/>
    </source>
</evidence>
<protein>
    <submittedName>
        <fullName evidence="11">Melatonin receptor type 1C</fullName>
    </submittedName>
</protein>
<feature type="transmembrane region" description="Helical" evidence="9">
    <location>
        <begin position="103"/>
        <end position="125"/>
    </location>
</feature>
<feature type="transmembrane region" description="Helical" evidence="9">
    <location>
        <begin position="145"/>
        <end position="164"/>
    </location>
</feature>
<reference evidence="11" key="2">
    <citation type="journal article" date="2023" name="Science">
        <title>Genomic signatures of disease resistance in endangered staghorn corals.</title>
        <authorList>
            <person name="Vollmer S.V."/>
            <person name="Selwyn J.D."/>
            <person name="Despard B.A."/>
            <person name="Roesel C.L."/>
        </authorList>
    </citation>
    <scope>NUCLEOTIDE SEQUENCE</scope>
    <source>
        <strain evidence="11">K2</strain>
    </source>
</reference>
<proteinExistence type="inferred from homology"/>
<evidence type="ECO:0000313" key="11">
    <source>
        <dbReference type="EMBL" id="KAK2570639.1"/>
    </source>
</evidence>
<dbReference type="PANTHER" id="PTHR24240">
    <property type="entry name" value="OPSIN"/>
    <property type="match status" value="1"/>
</dbReference>
<comment type="subcellular location">
    <subcellularLocation>
        <location evidence="1">Membrane</location>
        <topology evidence="1">Multi-pass membrane protein</topology>
    </subcellularLocation>
</comment>
<keyword evidence="5 9" id="KW-0472">Membrane</keyword>
<dbReference type="EMBL" id="JARQWQ010000007">
    <property type="protein sequence ID" value="KAK2570639.1"/>
    <property type="molecule type" value="Genomic_DNA"/>
</dbReference>
<feature type="transmembrane region" description="Helical" evidence="9">
    <location>
        <begin position="189"/>
        <end position="211"/>
    </location>
</feature>
<dbReference type="PRINTS" id="PR00237">
    <property type="entry name" value="GPCRRHODOPSN"/>
</dbReference>
<evidence type="ECO:0000256" key="5">
    <source>
        <dbReference type="ARBA" id="ARBA00023136"/>
    </source>
</evidence>
<keyword evidence="7 8" id="KW-0807">Transducer</keyword>
<dbReference type="InterPro" id="IPR017452">
    <property type="entry name" value="GPCR_Rhodpsn_7TM"/>
</dbReference>
<feature type="domain" description="G-protein coupled receptors family 1 profile" evidence="10">
    <location>
        <begin position="39"/>
        <end position="299"/>
    </location>
</feature>
<dbReference type="Pfam" id="PF00001">
    <property type="entry name" value="7tm_1"/>
    <property type="match status" value="1"/>
</dbReference>
<keyword evidence="12" id="KW-1185">Reference proteome</keyword>
<feature type="transmembrane region" description="Helical" evidence="9">
    <location>
        <begin position="247"/>
        <end position="268"/>
    </location>
</feature>
<evidence type="ECO:0000313" key="12">
    <source>
        <dbReference type="Proteomes" id="UP001249851"/>
    </source>
</evidence>
<dbReference type="GO" id="GO:0004930">
    <property type="term" value="F:G protein-coupled receptor activity"/>
    <property type="evidence" value="ECO:0007669"/>
    <property type="project" value="UniProtKB-KW"/>
</dbReference>
<evidence type="ECO:0000259" key="10">
    <source>
        <dbReference type="PROSITE" id="PS50262"/>
    </source>
</evidence>
<dbReference type="CDD" id="cd00637">
    <property type="entry name" value="7tm_classA_rhodopsin-like"/>
    <property type="match status" value="1"/>
</dbReference>
<evidence type="ECO:0000256" key="4">
    <source>
        <dbReference type="ARBA" id="ARBA00023040"/>
    </source>
</evidence>
<evidence type="ECO:0000256" key="1">
    <source>
        <dbReference type="ARBA" id="ARBA00004141"/>
    </source>
</evidence>
<evidence type="ECO:0000256" key="2">
    <source>
        <dbReference type="ARBA" id="ARBA00022692"/>
    </source>
</evidence>
<comment type="similarity">
    <text evidence="8">Belongs to the G-protein coupled receptor 1 family.</text>
</comment>
<evidence type="ECO:0000256" key="3">
    <source>
        <dbReference type="ARBA" id="ARBA00022989"/>
    </source>
</evidence>
<dbReference type="SUPFAM" id="SSF81321">
    <property type="entry name" value="Family A G protein-coupled receptor-like"/>
    <property type="match status" value="1"/>
</dbReference>
<dbReference type="Proteomes" id="UP001249851">
    <property type="component" value="Unassembled WGS sequence"/>
</dbReference>
<feature type="transmembrane region" description="Helical" evidence="9">
    <location>
        <begin position="20"/>
        <end position="48"/>
    </location>
</feature>
<sequence length="318" mass="36359">MANASERERLTLALENRGNGAILLESSICAFIVLSAFLGNTLLCLSLYKTKEFQVLRPQNSIYIKSLAVSDLLFGALCMSFSFGALIRGKWVFGDAVCQFQGSLMFISVIASLITMTLIAINRYFKICQPINIYRKVYTGVNVKLSIILTWVVSTALVVALFSFTNRPFRFHPGKCNCFLNYAYKSVHLYTLCAYIALCIVTFPLITFCYFKVYIKVREHFAEIAQSEATKQEESRSFINEARITKMLFVTLVAFLVCWTPSVCVDIFEGFHEYHLPRQVYLWQVMIFACSSAINPVIYGFMRKELRIAYKRILTCRL</sequence>
<dbReference type="InterPro" id="IPR050125">
    <property type="entry name" value="GPCR_opsins"/>
</dbReference>
<comment type="caution">
    <text evidence="11">The sequence shown here is derived from an EMBL/GenBank/DDBJ whole genome shotgun (WGS) entry which is preliminary data.</text>
</comment>
<name>A0AAD9R044_ACRCE</name>
<keyword evidence="4 8" id="KW-0297">G-protein coupled receptor</keyword>
<evidence type="ECO:0000256" key="7">
    <source>
        <dbReference type="ARBA" id="ARBA00023224"/>
    </source>
</evidence>
<feature type="transmembrane region" description="Helical" evidence="9">
    <location>
        <begin position="69"/>
        <end position="91"/>
    </location>
</feature>
<dbReference type="PROSITE" id="PS00237">
    <property type="entry name" value="G_PROTEIN_RECEP_F1_1"/>
    <property type="match status" value="1"/>
</dbReference>
<reference evidence="11" key="1">
    <citation type="journal article" date="2023" name="G3 (Bethesda)">
        <title>Whole genome assembly and annotation of the endangered Caribbean coral Acropora cervicornis.</title>
        <authorList>
            <person name="Selwyn J.D."/>
            <person name="Vollmer S.V."/>
        </authorList>
    </citation>
    <scope>NUCLEOTIDE SEQUENCE</scope>
    <source>
        <strain evidence="11">K2</strain>
    </source>
</reference>
<keyword evidence="3 9" id="KW-1133">Transmembrane helix</keyword>
<keyword evidence="6 8" id="KW-0675">Receptor</keyword>
<keyword evidence="2 8" id="KW-0812">Transmembrane</keyword>
<accession>A0AAD9R044</accession>
<dbReference type="Gene3D" id="1.20.1070.10">
    <property type="entry name" value="Rhodopsin 7-helix transmembrane proteins"/>
    <property type="match status" value="1"/>
</dbReference>
<gene>
    <name evidence="11" type="ORF">P5673_004323</name>
</gene>
<dbReference type="PROSITE" id="PS50262">
    <property type="entry name" value="G_PROTEIN_RECEP_F1_2"/>
    <property type="match status" value="1"/>
</dbReference>
<evidence type="ECO:0000256" key="8">
    <source>
        <dbReference type="RuleBase" id="RU000688"/>
    </source>
</evidence>
<organism evidence="11 12">
    <name type="scientific">Acropora cervicornis</name>
    <name type="common">Staghorn coral</name>
    <dbReference type="NCBI Taxonomy" id="6130"/>
    <lineage>
        <taxon>Eukaryota</taxon>
        <taxon>Metazoa</taxon>
        <taxon>Cnidaria</taxon>
        <taxon>Anthozoa</taxon>
        <taxon>Hexacorallia</taxon>
        <taxon>Scleractinia</taxon>
        <taxon>Astrocoeniina</taxon>
        <taxon>Acroporidae</taxon>
        <taxon>Acropora</taxon>
    </lineage>
</organism>
<dbReference type="AlphaFoldDB" id="A0AAD9R044"/>
<feature type="transmembrane region" description="Helical" evidence="9">
    <location>
        <begin position="280"/>
        <end position="302"/>
    </location>
</feature>